<dbReference type="InterPro" id="IPR018247">
    <property type="entry name" value="EF_Hand_1_Ca_BS"/>
</dbReference>
<proteinExistence type="predicted"/>
<protein>
    <recommendedName>
        <fullName evidence="2">EF-hand domain-containing protein</fullName>
    </recommendedName>
</protein>
<evidence type="ECO:0000256" key="1">
    <source>
        <dbReference type="ARBA" id="ARBA00022837"/>
    </source>
</evidence>
<evidence type="ECO:0000313" key="3">
    <source>
        <dbReference type="EMBL" id="ERN01821.1"/>
    </source>
</evidence>
<dbReference type="eggNOG" id="KOG0027">
    <property type="taxonomic scope" value="Eukaryota"/>
</dbReference>
<dbReference type="HOGENOM" id="CLU_069274_1_1_1"/>
<dbReference type="PROSITE" id="PS00018">
    <property type="entry name" value="EF_HAND_1"/>
    <property type="match status" value="3"/>
</dbReference>
<dbReference type="Pfam" id="PF13405">
    <property type="entry name" value="EF-hand_6"/>
    <property type="match status" value="1"/>
</dbReference>
<dbReference type="Proteomes" id="UP000017836">
    <property type="component" value="Unassembled WGS sequence"/>
</dbReference>
<organism evidence="3 4">
    <name type="scientific">Amborella trichopoda</name>
    <dbReference type="NCBI Taxonomy" id="13333"/>
    <lineage>
        <taxon>Eukaryota</taxon>
        <taxon>Viridiplantae</taxon>
        <taxon>Streptophyta</taxon>
        <taxon>Embryophyta</taxon>
        <taxon>Tracheophyta</taxon>
        <taxon>Spermatophyta</taxon>
        <taxon>Magnoliopsida</taxon>
        <taxon>Amborellales</taxon>
        <taxon>Amborellaceae</taxon>
        <taxon>Amborella</taxon>
    </lineage>
</organism>
<dbReference type="STRING" id="13333.W1P2K9"/>
<dbReference type="Gramene" id="ERN01821">
    <property type="protein sequence ID" value="ERN01821"/>
    <property type="gene ID" value="AMTR_s00089p00059230"/>
</dbReference>
<dbReference type="EMBL" id="KI394680">
    <property type="protein sequence ID" value="ERN01821.1"/>
    <property type="molecule type" value="Genomic_DNA"/>
</dbReference>
<sequence length="225" mass="25792">MGGIWGRLSSPLSQMRASSKLHMMVGEAMKRRVSAGGGSPFRSIDGMLMKFPKLIEGLKELHIIFDQFDKDSNGTINWEELRQIFSYLQLKFSDQTLANLYDACEMDGHKGINFAKLVLLLGWFHLLEDHPYESHAGDLPHIEGTFNTLIDAFVFLDKNGDGYINRKEMVQAIKEAPSKEKSSKDTKDIAMNRFKEMDCDKNGHISFKEFLLAFTRWIEINDDYQ</sequence>
<dbReference type="InterPro" id="IPR052591">
    <property type="entry name" value="CML21-like"/>
</dbReference>
<feature type="domain" description="EF-hand" evidence="2">
    <location>
        <begin position="56"/>
        <end position="91"/>
    </location>
</feature>
<dbReference type="SUPFAM" id="SSF47473">
    <property type="entry name" value="EF-hand"/>
    <property type="match status" value="1"/>
</dbReference>
<dbReference type="OrthoDB" id="26525at2759"/>
<dbReference type="Pfam" id="PF13499">
    <property type="entry name" value="EF-hand_7"/>
    <property type="match status" value="1"/>
</dbReference>
<evidence type="ECO:0000313" key="4">
    <source>
        <dbReference type="Proteomes" id="UP000017836"/>
    </source>
</evidence>
<dbReference type="PANTHER" id="PTHR23064">
    <property type="entry name" value="TROPONIN"/>
    <property type="match status" value="1"/>
</dbReference>
<dbReference type="InterPro" id="IPR002048">
    <property type="entry name" value="EF_hand_dom"/>
</dbReference>
<dbReference type="AlphaFoldDB" id="W1P2K9"/>
<reference evidence="4" key="1">
    <citation type="journal article" date="2013" name="Science">
        <title>The Amborella genome and the evolution of flowering plants.</title>
        <authorList>
            <consortium name="Amborella Genome Project"/>
        </authorList>
    </citation>
    <scope>NUCLEOTIDE SEQUENCE [LARGE SCALE GENOMIC DNA]</scope>
</reference>
<dbReference type="PROSITE" id="PS50222">
    <property type="entry name" value="EF_HAND_2"/>
    <property type="match status" value="3"/>
</dbReference>
<gene>
    <name evidence="3" type="ORF">AMTR_s00089p00059230</name>
</gene>
<keyword evidence="4" id="KW-1185">Reference proteome</keyword>
<dbReference type="GO" id="GO:0005509">
    <property type="term" value="F:calcium ion binding"/>
    <property type="evidence" value="ECO:0007669"/>
    <property type="project" value="InterPro"/>
</dbReference>
<dbReference type="CDD" id="cd00051">
    <property type="entry name" value="EFh"/>
    <property type="match status" value="1"/>
</dbReference>
<feature type="domain" description="EF-hand" evidence="2">
    <location>
        <begin position="185"/>
        <end position="220"/>
    </location>
</feature>
<dbReference type="Gene3D" id="1.10.238.10">
    <property type="entry name" value="EF-hand"/>
    <property type="match status" value="2"/>
</dbReference>
<accession>W1P2K9</accession>
<feature type="domain" description="EF-hand" evidence="2">
    <location>
        <begin position="144"/>
        <end position="179"/>
    </location>
</feature>
<dbReference type="SMART" id="SM00054">
    <property type="entry name" value="EFh"/>
    <property type="match status" value="3"/>
</dbReference>
<evidence type="ECO:0000259" key="2">
    <source>
        <dbReference type="PROSITE" id="PS50222"/>
    </source>
</evidence>
<dbReference type="InterPro" id="IPR011992">
    <property type="entry name" value="EF-hand-dom_pair"/>
</dbReference>
<name>W1P2K9_AMBTC</name>
<keyword evidence="1" id="KW-0106">Calcium</keyword>